<evidence type="ECO:0000259" key="1">
    <source>
        <dbReference type="Pfam" id="PF12804"/>
    </source>
</evidence>
<proteinExistence type="predicted"/>
<name>A0ABY6Z4K1_9BACL</name>
<dbReference type="Pfam" id="PF12804">
    <property type="entry name" value="NTP_transf_3"/>
    <property type="match status" value="1"/>
</dbReference>
<dbReference type="Proteomes" id="UP001164803">
    <property type="component" value="Chromosome"/>
</dbReference>
<organism evidence="2 3">
    <name type="scientific">Alicyclobacillus dauci</name>
    <dbReference type="NCBI Taxonomy" id="1475485"/>
    <lineage>
        <taxon>Bacteria</taxon>
        <taxon>Bacillati</taxon>
        <taxon>Bacillota</taxon>
        <taxon>Bacilli</taxon>
        <taxon>Bacillales</taxon>
        <taxon>Alicyclobacillaceae</taxon>
        <taxon>Alicyclobacillus</taxon>
    </lineage>
</organism>
<accession>A0ABY6Z4K1</accession>
<protein>
    <submittedName>
        <fullName evidence="2">Nucleotidyltransferase family protein</fullName>
    </submittedName>
</protein>
<dbReference type="CDD" id="cd04182">
    <property type="entry name" value="GT_2_like_f"/>
    <property type="match status" value="1"/>
</dbReference>
<dbReference type="PANTHER" id="PTHR43777">
    <property type="entry name" value="MOLYBDENUM COFACTOR CYTIDYLYLTRANSFERASE"/>
    <property type="match status" value="1"/>
</dbReference>
<dbReference type="InterPro" id="IPR029044">
    <property type="entry name" value="Nucleotide-diphossugar_trans"/>
</dbReference>
<keyword evidence="3" id="KW-1185">Reference proteome</keyword>
<dbReference type="InterPro" id="IPR025877">
    <property type="entry name" value="MobA-like_NTP_Trfase"/>
</dbReference>
<reference evidence="2" key="1">
    <citation type="submission" date="2022-08" db="EMBL/GenBank/DDBJ databases">
        <title>Alicyclobacillus dauci DSM2870, complete genome.</title>
        <authorList>
            <person name="Wang Q."/>
            <person name="Cai R."/>
            <person name="Wang Z."/>
        </authorList>
    </citation>
    <scope>NUCLEOTIDE SEQUENCE</scope>
    <source>
        <strain evidence="2">DSM 28700</strain>
    </source>
</reference>
<evidence type="ECO:0000313" key="2">
    <source>
        <dbReference type="EMBL" id="WAH37757.1"/>
    </source>
</evidence>
<evidence type="ECO:0000313" key="3">
    <source>
        <dbReference type="Proteomes" id="UP001164803"/>
    </source>
</evidence>
<dbReference type="RefSeq" id="WP_268045280.1">
    <property type="nucleotide sequence ID" value="NZ_CP104064.1"/>
</dbReference>
<dbReference type="SUPFAM" id="SSF53448">
    <property type="entry name" value="Nucleotide-diphospho-sugar transferases"/>
    <property type="match status" value="1"/>
</dbReference>
<dbReference type="PANTHER" id="PTHR43777:SF1">
    <property type="entry name" value="MOLYBDENUM COFACTOR CYTIDYLYLTRANSFERASE"/>
    <property type="match status" value="1"/>
</dbReference>
<dbReference type="Gene3D" id="3.90.550.10">
    <property type="entry name" value="Spore Coat Polysaccharide Biosynthesis Protein SpsA, Chain A"/>
    <property type="match status" value="1"/>
</dbReference>
<gene>
    <name evidence="2" type="ORF">NZD86_04440</name>
</gene>
<sequence>MAGGVWAVIFAAGAARRMGQQKLLLEMPDGRPIIRCVAEAAVASAVDGVIVVVSSDSDRIRAAITDLPVSIAENPKAADGQSSSLQVGVEELQRVGAAAGIFLLGDQPEVETTSIDALVHRYLQRRSKLIQVRYRGEFGHPVLFDEELYPELLACTGDEGGRRVVRKYQAHRVVVDVDRAAPPDIDTRDDYEALLSRLRSRR</sequence>
<dbReference type="EMBL" id="CP104064">
    <property type="protein sequence ID" value="WAH37757.1"/>
    <property type="molecule type" value="Genomic_DNA"/>
</dbReference>
<feature type="domain" description="MobA-like NTP transferase" evidence="1">
    <location>
        <begin position="7"/>
        <end position="169"/>
    </location>
</feature>